<evidence type="ECO:0000256" key="2">
    <source>
        <dbReference type="SAM" id="MobiDB-lite"/>
    </source>
</evidence>
<dbReference type="EMBL" id="LJCR01000720">
    <property type="protein sequence ID" value="KPV51932.1"/>
    <property type="molecule type" value="Genomic_DNA"/>
</dbReference>
<comment type="caution">
    <text evidence="4">The sequence shown here is derived from an EMBL/GenBank/DDBJ whole genome shotgun (WGS) entry which is preliminary data.</text>
</comment>
<comment type="similarity">
    <text evidence="1">Belongs to the AHA1 family.</text>
</comment>
<reference evidence="4 5" key="1">
    <citation type="submission" date="2015-09" db="EMBL/GenBank/DDBJ databases">
        <title>Draft genome sequence of Kouleothrix aurantiaca JCM 19913.</title>
        <authorList>
            <person name="Hemp J."/>
        </authorList>
    </citation>
    <scope>NUCLEOTIDE SEQUENCE [LARGE SCALE GENOMIC DNA]</scope>
    <source>
        <strain evidence="4 5">COM-B</strain>
    </source>
</reference>
<evidence type="ECO:0000313" key="4">
    <source>
        <dbReference type="EMBL" id="KPV51932.1"/>
    </source>
</evidence>
<dbReference type="Proteomes" id="UP000050509">
    <property type="component" value="Unassembled WGS sequence"/>
</dbReference>
<evidence type="ECO:0000313" key="5">
    <source>
        <dbReference type="Proteomes" id="UP000050509"/>
    </source>
</evidence>
<feature type="non-terminal residue" evidence="4">
    <location>
        <position position="1"/>
    </location>
</feature>
<dbReference type="InterPro" id="IPR013538">
    <property type="entry name" value="ASHA1/2-like_C"/>
</dbReference>
<gene>
    <name evidence="4" type="ORF">SE17_18425</name>
</gene>
<accession>A0A0P9CZF9</accession>
<keyword evidence="5" id="KW-1185">Reference proteome</keyword>
<protein>
    <recommendedName>
        <fullName evidence="3">Activator of Hsp90 ATPase homologue 1/2-like C-terminal domain-containing protein</fullName>
    </recommendedName>
</protein>
<dbReference type="InterPro" id="IPR023393">
    <property type="entry name" value="START-like_dom_sf"/>
</dbReference>
<dbReference type="Pfam" id="PF08327">
    <property type="entry name" value="AHSA1"/>
    <property type="match status" value="1"/>
</dbReference>
<name>A0A0P9CZF9_9CHLR</name>
<feature type="domain" description="Activator of Hsp90 ATPase homologue 1/2-like C-terminal" evidence="3">
    <location>
        <begin position="3"/>
        <end position="77"/>
    </location>
</feature>
<evidence type="ECO:0000256" key="1">
    <source>
        <dbReference type="ARBA" id="ARBA00006817"/>
    </source>
</evidence>
<dbReference type="AlphaFoldDB" id="A0A0P9CZF9"/>
<dbReference type="Gene3D" id="3.30.530.20">
    <property type="match status" value="1"/>
</dbReference>
<feature type="region of interest" description="Disordered" evidence="2">
    <location>
        <begin position="1"/>
        <end position="20"/>
    </location>
</feature>
<organism evidence="4 5">
    <name type="scientific">Kouleothrix aurantiaca</name>
    <dbReference type="NCBI Taxonomy" id="186479"/>
    <lineage>
        <taxon>Bacteria</taxon>
        <taxon>Bacillati</taxon>
        <taxon>Chloroflexota</taxon>
        <taxon>Chloroflexia</taxon>
        <taxon>Chloroflexales</taxon>
        <taxon>Roseiflexineae</taxon>
        <taxon>Roseiflexaceae</taxon>
        <taxon>Kouleothrix</taxon>
    </lineage>
</organism>
<evidence type="ECO:0000259" key="3">
    <source>
        <dbReference type="Pfam" id="PF08327"/>
    </source>
</evidence>
<dbReference type="SUPFAM" id="SSF55961">
    <property type="entry name" value="Bet v1-like"/>
    <property type="match status" value="1"/>
</dbReference>
<proteinExistence type="inferred from homology"/>
<sequence>LIQQVEPPQRFAIQTTPEPSGSYQVTAYTLREEDQGTRLTVIHSGYDAMPAEARSATMEQTAFGFGMMLENVRAYVEGSDLPYPQGF</sequence>